<dbReference type="InterPro" id="IPR055414">
    <property type="entry name" value="LRR_R13L4/SHOC2-like"/>
</dbReference>
<dbReference type="InterPro" id="IPR002182">
    <property type="entry name" value="NB-ARC"/>
</dbReference>
<dbReference type="Gene3D" id="1.20.5.4130">
    <property type="match status" value="1"/>
</dbReference>
<dbReference type="PANTHER" id="PTHR23155:SF1193">
    <property type="entry name" value="DISEASE RESISTANCE PROTEIN RPP13-RELATED"/>
    <property type="match status" value="1"/>
</dbReference>
<dbReference type="InterPro" id="IPR027417">
    <property type="entry name" value="P-loop_NTPase"/>
</dbReference>
<feature type="domain" description="NB-ARC" evidence="3">
    <location>
        <begin position="144"/>
        <end position="290"/>
    </location>
</feature>
<accession>A0A2I0JGG1</accession>
<dbReference type="Gene3D" id="3.80.10.10">
    <property type="entry name" value="Ribonuclease Inhibitor"/>
    <property type="match status" value="1"/>
</dbReference>
<evidence type="ECO:0000313" key="6">
    <source>
        <dbReference type="Proteomes" id="UP000233551"/>
    </source>
</evidence>
<evidence type="ECO:0000256" key="2">
    <source>
        <dbReference type="SAM" id="MobiDB-lite"/>
    </source>
</evidence>
<dbReference type="EMBL" id="PGOL01001709">
    <property type="protein sequence ID" value="PKI55342.1"/>
    <property type="molecule type" value="Genomic_DNA"/>
</dbReference>
<organism evidence="5 6">
    <name type="scientific">Punica granatum</name>
    <name type="common">Pomegranate</name>
    <dbReference type="NCBI Taxonomy" id="22663"/>
    <lineage>
        <taxon>Eukaryota</taxon>
        <taxon>Viridiplantae</taxon>
        <taxon>Streptophyta</taxon>
        <taxon>Embryophyta</taxon>
        <taxon>Tracheophyta</taxon>
        <taxon>Spermatophyta</taxon>
        <taxon>Magnoliopsida</taxon>
        <taxon>eudicotyledons</taxon>
        <taxon>Gunneridae</taxon>
        <taxon>Pentapetalae</taxon>
        <taxon>rosids</taxon>
        <taxon>malvids</taxon>
        <taxon>Myrtales</taxon>
        <taxon>Lythraceae</taxon>
        <taxon>Punica</taxon>
    </lineage>
</organism>
<evidence type="ECO:0000259" key="3">
    <source>
        <dbReference type="Pfam" id="PF00931"/>
    </source>
</evidence>
<keyword evidence="6" id="KW-1185">Reference proteome</keyword>
<evidence type="ECO:0000259" key="4">
    <source>
        <dbReference type="Pfam" id="PF23598"/>
    </source>
</evidence>
<dbReference type="PANTHER" id="PTHR23155">
    <property type="entry name" value="DISEASE RESISTANCE PROTEIN RP"/>
    <property type="match status" value="1"/>
</dbReference>
<dbReference type="Gene3D" id="3.40.50.300">
    <property type="entry name" value="P-loop containing nucleotide triphosphate hydrolases"/>
    <property type="match status" value="1"/>
</dbReference>
<sequence length="547" mass="62422">MIVTSIAPVLSASKILLQYLLTAEVIPLFEVKGQVAALTKQFEDLCSCLSQAIQDGQNKHVVSKAMRVLYDCEDIIDTYKVRRSLRNPLLRLKMLHEVANRIAEIHPMLAEAAQACSVPPPSSPSLPSSSSPPPSFPDILPNVSGLGKTTLAKRVLSHPQVRSGFQGFAWVCMSHGTTTRDLAAEILCSVSPDLTAEEVLKMEETVIIDRLRKVQLNRKCLVVLDDLRSQADWERISHAFSLREGPSRLLVTTRNRTLSLHIDSTRLYDHWLRFLSEEDSFDLLMRIINRPETEEKFYLPRKKLLVKDKFDSTLELKPLVDSGIVLVEEDKPTKRIKSYRLNNFIRELCILKAREEELLLVLDLQSSKDPKRCEGRNWKQMGKLFEKCKHLRVLMVEGLESVEGSLPGSIGDLFQLRYLSFKNTQVECLPQSLRNLKSVKTLDLRVRCTPTSPAIIVPDVLQEMKRLKRLYLPRHFTTTDDKEKLRLYHLKKLRTLKNFSSSKCEESDLAELTSLKKLTVICSVEEVDRFSSFATDDKITFKHIPSQ</sequence>
<gene>
    <name evidence="5" type="ORF">CRG98_024252</name>
</gene>
<comment type="caution">
    <text evidence="5">The sequence shown here is derived from an EMBL/GenBank/DDBJ whole genome shotgun (WGS) entry which is preliminary data.</text>
</comment>
<reference evidence="5 6" key="1">
    <citation type="submission" date="2017-11" db="EMBL/GenBank/DDBJ databases">
        <title>De-novo sequencing of pomegranate (Punica granatum L.) genome.</title>
        <authorList>
            <person name="Akparov Z."/>
            <person name="Amiraslanov A."/>
            <person name="Hajiyeva S."/>
            <person name="Abbasov M."/>
            <person name="Kaur K."/>
            <person name="Hamwieh A."/>
            <person name="Solovyev V."/>
            <person name="Salamov A."/>
            <person name="Braich B."/>
            <person name="Kosarev P."/>
            <person name="Mahmoud A."/>
            <person name="Hajiyev E."/>
            <person name="Babayeva S."/>
            <person name="Izzatullayeva V."/>
            <person name="Mammadov A."/>
            <person name="Mammadov A."/>
            <person name="Sharifova S."/>
            <person name="Ojaghi J."/>
            <person name="Eynullazada K."/>
            <person name="Bayramov B."/>
            <person name="Abdulazimova A."/>
            <person name="Shahmuradov I."/>
        </authorList>
    </citation>
    <scope>NUCLEOTIDE SEQUENCE [LARGE SCALE GENOMIC DNA]</scope>
    <source>
        <strain evidence="6">cv. AG2017</strain>
        <tissue evidence="5">Leaf</tissue>
    </source>
</reference>
<protein>
    <submittedName>
        <fullName evidence="5">Uncharacterized protein</fullName>
    </submittedName>
</protein>
<evidence type="ECO:0000313" key="5">
    <source>
        <dbReference type="EMBL" id="PKI55342.1"/>
    </source>
</evidence>
<feature type="domain" description="Disease resistance R13L4/SHOC-2-like LRR" evidence="4">
    <location>
        <begin position="383"/>
        <end position="522"/>
    </location>
</feature>
<dbReference type="SUPFAM" id="SSF52540">
    <property type="entry name" value="P-loop containing nucleoside triphosphate hydrolases"/>
    <property type="match status" value="1"/>
</dbReference>
<dbReference type="Proteomes" id="UP000233551">
    <property type="component" value="Unassembled WGS sequence"/>
</dbReference>
<name>A0A2I0JGG1_PUNGR</name>
<dbReference type="AlphaFoldDB" id="A0A2I0JGG1"/>
<proteinExistence type="predicted"/>
<dbReference type="SUPFAM" id="SSF52047">
    <property type="entry name" value="RNI-like"/>
    <property type="match status" value="1"/>
</dbReference>
<dbReference type="GO" id="GO:0043531">
    <property type="term" value="F:ADP binding"/>
    <property type="evidence" value="ECO:0007669"/>
    <property type="project" value="InterPro"/>
</dbReference>
<dbReference type="InterPro" id="IPR032675">
    <property type="entry name" value="LRR_dom_sf"/>
</dbReference>
<dbReference type="GO" id="GO:0098542">
    <property type="term" value="P:defense response to other organism"/>
    <property type="evidence" value="ECO:0007669"/>
    <property type="project" value="TreeGrafter"/>
</dbReference>
<dbReference type="InterPro" id="IPR044974">
    <property type="entry name" value="Disease_R_plants"/>
</dbReference>
<feature type="compositionally biased region" description="Pro residues" evidence="2">
    <location>
        <begin position="118"/>
        <end position="136"/>
    </location>
</feature>
<dbReference type="Pfam" id="PF00931">
    <property type="entry name" value="NB-ARC"/>
    <property type="match status" value="1"/>
</dbReference>
<dbReference type="STRING" id="22663.A0A2I0JGG1"/>
<keyword evidence="1" id="KW-0677">Repeat</keyword>
<evidence type="ECO:0000256" key="1">
    <source>
        <dbReference type="ARBA" id="ARBA00022737"/>
    </source>
</evidence>
<dbReference type="Pfam" id="PF23598">
    <property type="entry name" value="LRR_14"/>
    <property type="match status" value="1"/>
</dbReference>
<feature type="region of interest" description="Disordered" evidence="2">
    <location>
        <begin position="116"/>
        <end position="138"/>
    </location>
</feature>